<feature type="domain" description="PPi-type phosphoenolpyruvate carboxykinase lobe 2" evidence="1">
    <location>
        <begin position="513"/>
        <end position="620"/>
    </location>
</feature>
<keyword evidence="3" id="KW-1185">Reference proteome</keyword>
<dbReference type="InterPro" id="IPR058710">
    <property type="entry name" value="PEPCK_lobe_2"/>
</dbReference>
<dbReference type="EMBL" id="QPIZ01000031">
    <property type="protein sequence ID" value="RCW29121.1"/>
    <property type="molecule type" value="Genomic_DNA"/>
</dbReference>
<protein>
    <recommendedName>
        <fullName evidence="1">PPi-type phosphoenolpyruvate carboxykinase lobe 2 domain-containing protein</fullName>
    </recommendedName>
</protein>
<gene>
    <name evidence="2" type="ORF">DFO77_13122</name>
</gene>
<evidence type="ECO:0000313" key="3">
    <source>
        <dbReference type="Proteomes" id="UP000252733"/>
    </source>
</evidence>
<dbReference type="AlphaFoldDB" id="A0A368UQM1"/>
<name>A0A368UQM1_9BACT</name>
<reference evidence="2 3" key="1">
    <citation type="submission" date="2018-07" db="EMBL/GenBank/DDBJ databases">
        <title>Freshwater and sediment microbial communities from various areas in North America, analyzing microbe dynamics in response to fracking.</title>
        <authorList>
            <person name="Lamendella R."/>
        </authorList>
    </citation>
    <scope>NUCLEOTIDE SEQUENCE [LARGE SCALE GENOMIC DNA]</scope>
    <source>
        <strain evidence="2 3">160A</strain>
    </source>
</reference>
<dbReference type="Pfam" id="PF26300">
    <property type="entry name" value="PEPCK_PPi_lobe_2"/>
    <property type="match status" value="1"/>
</dbReference>
<comment type="caution">
    <text evidence="2">The sequence shown here is derived from an EMBL/GenBank/DDBJ whole genome shotgun (WGS) entry which is preliminary data.</text>
</comment>
<sequence length="1149" mass="130483">MDLKKSFGFKEDGTNEIPKPKRVIEYINLKLAAMGQPYFKSSSRMGLLELANDLINNYKEKNRLLTSYLCPADQRIQNFLDHYLADFKDKKDIRLPSETFVVDNHGIARALSLPPDADKFESDIIHSFRLKQGILNNPKNDRRTTKGVFHVVEGGLPIPHDKKGVPKEAFASLLEKALQPPKELLEIPFTSTQEEKAASFVSLLLRPVVEPAVGNKNKERRMEIRFFAPGNLVSNLDFVESIFGNAGDPYLTENDSALDIEGWTGHTGCVILAPHLTKLKKKELGLPHISEATERQKRDGMCWEKEDELYNDGGAFKVTARTAEGIIVTLIADNYFGYSKKEVKTQIGYAANLLGNVEEEHAGGAIAFPTYNLGDEFSDRKQFNRNDLSFEKMAAMYNDYMELQPEGHAVDRKYKDIIYVPEDAAFNLMEQKVSWTKDGKEHSIRLNPKNTYMLPAGYKVRMNKNPYVPSWRLIGSVAEGTFCHKPCTVSGGGKSEISKSIEDAIIYGPFFTADYENDFKKVEEIINKDYSDIYLPHIKTAKDRPILSSKRSLGSVIKLLTPAPNRYTKEYNEWLETIPHHIKGLVYIVKRFYRAEWGKEWKKYFTVDIIDGKHGNELKFKNRKLVASYLRVGLTNEGAWRTFKLRQDYIASDKLQMEDDITASTVVPASQLKDLAPDFNHPSAKFITNCEYRFFQRPDEAVHRGYDKQAELDLSTPNTFISNFEPLTISDAKEIMDDAIEFDKYTQPMKSLIKDVARKKEHNYFVSSSHPRIFEGKPSANVRYLQNRPGLIKHRENYIAEMGTRLYRKVPAGEPVLTPVNAVLGGRRNNPPQPGIRPLAVYNPIHYQDLPELFMDFVCSLTGKSPSTTGAGSEGALTKGPFNALSPVTDLNNALVSFILTGYNGFTTAAGHIGPNYRVDHDISLLVPEIWSRLSPEEADAQFLKDHNYLEKLEDFEHNGKKVLASRLGYRINAKFARTFLGRVFENPDAVFNSEMLQPETQDQEVFVDGINNIVEAQQRVAKSYFEDGSVEGAVPPLKAILHVMAHGEYNGKTIDDPEIRKMFTLENMLASDWYHERLTNKQLGDINLWQKHLKYLRDYLTTRKNIAPEVEAKIKSSIELAEQNIKKFKSAEYLKSLEGCIGLDTFVK</sequence>
<dbReference type="Proteomes" id="UP000252733">
    <property type="component" value="Unassembled WGS sequence"/>
</dbReference>
<accession>A0A368UQM1</accession>
<evidence type="ECO:0000259" key="1">
    <source>
        <dbReference type="Pfam" id="PF26300"/>
    </source>
</evidence>
<evidence type="ECO:0000313" key="2">
    <source>
        <dbReference type="EMBL" id="RCW29121.1"/>
    </source>
</evidence>
<proteinExistence type="predicted"/>
<dbReference type="RefSeq" id="WP_114437958.1">
    <property type="nucleotide sequence ID" value="NZ_QPIZ01000031.1"/>
</dbReference>
<organism evidence="2 3">
    <name type="scientific">Marinilabilia salmonicolor</name>
    <dbReference type="NCBI Taxonomy" id="989"/>
    <lineage>
        <taxon>Bacteria</taxon>
        <taxon>Pseudomonadati</taxon>
        <taxon>Bacteroidota</taxon>
        <taxon>Bacteroidia</taxon>
        <taxon>Marinilabiliales</taxon>
        <taxon>Marinilabiliaceae</taxon>
        <taxon>Marinilabilia</taxon>
    </lineage>
</organism>